<evidence type="ECO:0000313" key="3">
    <source>
        <dbReference type="EMBL" id="SDM75315.1"/>
    </source>
</evidence>
<feature type="domain" description="Dermonecrotic toxin N-terminal" evidence="1">
    <location>
        <begin position="388"/>
        <end position="628"/>
    </location>
</feature>
<accession>A0A1G9VTX4</accession>
<dbReference type="EMBL" id="JXDI01000001">
    <property type="protein sequence ID" value="KAF2409038.1"/>
    <property type="molecule type" value="Genomic_DNA"/>
</dbReference>
<reference evidence="2 5" key="1">
    <citation type="submission" date="2015-01" db="EMBL/GenBank/DDBJ databases">
        <title>Genome Sequence of Pseudomonas antarctica CMS 35.</title>
        <authorList>
            <person name="Voget S."/>
            <person name="Chow J."/>
            <person name="Daniel R."/>
            <person name="Streit W."/>
        </authorList>
    </citation>
    <scope>NUCLEOTIDE SEQUENCE [LARGE SCALE GENOMIC DNA]</scope>
    <source>
        <strain evidence="2 5">CMS 35</strain>
    </source>
</reference>
<evidence type="ECO:0000313" key="2">
    <source>
        <dbReference type="EMBL" id="KAF2409038.1"/>
    </source>
</evidence>
<organism evidence="3 4">
    <name type="scientific">Pseudomonas antarctica</name>
    <dbReference type="NCBI Taxonomy" id="219572"/>
    <lineage>
        <taxon>Bacteria</taxon>
        <taxon>Pseudomonadati</taxon>
        <taxon>Pseudomonadota</taxon>
        <taxon>Gammaproteobacteria</taxon>
        <taxon>Pseudomonadales</taxon>
        <taxon>Pseudomonadaceae</taxon>
        <taxon>Pseudomonas</taxon>
    </lineage>
</organism>
<dbReference type="RefSeq" id="WP_083356059.1">
    <property type="nucleotide sequence ID" value="NZ_JXDI01000001.1"/>
</dbReference>
<protein>
    <recommendedName>
        <fullName evidence="1">Dermonecrotic toxin N-terminal domain-containing protein</fullName>
    </recommendedName>
</protein>
<dbReference type="Proteomes" id="UP000748067">
    <property type="component" value="Unassembled WGS sequence"/>
</dbReference>
<dbReference type="EMBL" id="LT629704">
    <property type="protein sequence ID" value="SDM75315.1"/>
    <property type="molecule type" value="Genomic_DNA"/>
</dbReference>
<reference evidence="3 4" key="2">
    <citation type="submission" date="2016-10" db="EMBL/GenBank/DDBJ databases">
        <authorList>
            <person name="de Groot N.N."/>
        </authorList>
    </citation>
    <scope>NUCLEOTIDE SEQUENCE [LARGE SCALE GENOMIC DNA]</scope>
    <source>
        <strain evidence="3 4">BS2772</strain>
    </source>
</reference>
<evidence type="ECO:0000259" key="1">
    <source>
        <dbReference type="Pfam" id="PF20178"/>
    </source>
</evidence>
<sequence>MPHDTPATDASPNNRPPDAYELLTQLTSVPTTREVASTTLRTALRELYPTLDIDPDLAMVCRPRWRVVGDTIVSFSGYAESLTSVLARQAISPKPVIYLDGEHYLSLQPEDFNAVHLPVKIDAVGRLINELSPLLFTAFQEQQLDYWNQSNGGKGPRWQVFANSLSKVWNVTTVDGWDADDCAMARTLYHAPQWETRTLKDLYKSRAYLIDVDLLHDDQRRHVSVLDKAVLIGTHEEKPKILVYSLVGGYEKFDSLAALGESLPSKVTEASGDMTLQWRLSEPVGNFFDSLACALISIQIDTIADLSNAQANEPLELAQAPSTLTRSLPSIEDLNDQSLANIRQMHQHIPDWLAEANDADVAAYSRYLIDLSQVHTYNQGRSFQDAIAPIRDYTRAQLQRKFQGHKQGAQLNPDKVEVIIRSPVIWGSFTVPGQVDITRRNLIDLALENLTGLPTGDKSVVYNGGATPDWLTYSYLEEVIAQLDIGEQYPALVKRTLLEDSKQSQARRLLYATQLRVQLPLLALQWKIQARNGLTELGYRYVAAVMQAEAHERQVDGQEIVIRPLAFIPTLRPGHEQDVVTNMFVIGPKSADRGPCLLYRPLLEPALRQFPTRQNLLYAIKHDRPLRESVLAWLPEAARFNYAQYVFPDTLPSPWTLVRVLIEPATVVYMSGPIVLSDDVLGNGVLDALFKANANAMVDLATRQSVSNVKKRWATYRQAGWRIFNAALPYLGPTVGVAAWMWQIMSDLEEAGKAINTPDEPTPWTSLVDLWLNLGMALALHVALRHPPTQATAEPLKIKVADEPVLITEPQQPALPAPTVTRVQMPDLSSTELFASHQKSLHVSGALSRSPSALKTRLDSLKVDRPTDLGEQNKQAGPHLHLYPSENKWFAPVGERWFEVQVGADDNVMIIDPLIPTRTGPLLIGNKAGQWFVDTRLRLRGGGLRNRRKAAEGPRPARIDDLREKLEEFRLSEPDHQKKLSDALAAIGSQPGPSTDARRQTFITEVNKRLLEYDEPIRQLRALGIIDAVPNYQSLMINYMKNQLMLTEAALDEQLPAYRDTLLAALDMLQSTEPVDPAIETQTAQGMATQSLEIIMRLEYVASRIKELENLGSEGAKVIQSTLRTLPDIRLVDMKAVLITVSQYLCVNAGDSELLTRVRTQLNAIVDAADLNVQSVIDMLGLPHNNTLSERIEALNSLAEQFSVVDRRLLDLHADYAEQLQRTPLEALRQRIDEFHQQTLGELARLLRERKALEPKPGPSKPPERPRRKIIKTRFKGVVVGEPRENDATLVDVKAPLTGKLIATFHEKNPGNWVEHKTTNVPTPTSKTADLGVSLNAGQQLLDEDRAVTQRLLAHSRRPGRIPVEIEEMFHQHAARLESAAIEVEAALTQLNLTESDRPSAATLNRRLNDGARRFYELGTQTRITMTKQQPPTAARVEWLHAQGLVKIAKVINRRRLKGPGKDYLDEYEIRDSQSQSVLWYAHFHYAAPQAGADYFTAAHLKTREQQKLGGAVQRTGTSDKDQIAIYRSEISPQLARSVFFDA</sequence>
<dbReference type="OrthoDB" id="7003488at2"/>
<proteinExistence type="predicted"/>
<evidence type="ECO:0000313" key="5">
    <source>
        <dbReference type="Proteomes" id="UP000748067"/>
    </source>
</evidence>
<dbReference type="Proteomes" id="UP000182470">
    <property type="component" value="Chromosome I"/>
</dbReference>
<keyword evidence="5" id="KW-1185">Reference proteome</keyword>
<gene>
    <name evidence="2" type="ORF">PSAN_14430</name>
    <name evidence="3" type="ORF">SAMN04490179_0787</name>
</gene>
<dbReference type="Pfam" id="PF20178">
    <property type="entry name" value="ToxA_N"/>
    <property type="match status" value="1"/>
</dbReference>
<dbReference type="InterPro" id="IPR046673">
    <property type="entry name" value="ToxA_N"/>
</dbReference>
<name>A0A1G9VTX4_9PSED</name>
<evidence type="ECO:0000313" key="4">
    <source>
        <dbReference type="Proteomes" id="UP000182470"/>
    </source>
</evidence>